<keyword evidence="1" id="KW-0812">Transmembrane</keyword>
<protein>
    <recommendedName>
        <fullName evidence="4">DUF1003 domain-containing protein</fullName>
    </recommendedName>
</protein>
<keyword evidence="3" id="KW-1185">Reference proteome</keyword>
<dbReference type="EMBL" id="JACHFJ010000003">
    <property type="protein sequence ID" value="MBB5372940.1"/>
    <property type="molecule type" value="Genomic_DNA"/>
</dbReference>
<dbReference type="Proteomes" id="UP000553706">
    <property type="component" value="Unassembled WGS sequence"/>
</dbReference>
<comment type="caution">
    <text evidence="2">The sequence shown here is derived from an EMBL/GenBank/DDBJ whole genome shotgun (WGS) entry which is preliminary data.</text>
</comment>
<evidence type="ECO:0008006" key="4">
    <source>
        <dbReference type="Google" id="ProtNLM"/>
    </source>
</evidence>
<evidence type="ECO:0000256" key="1">
    <source>
        <dbReference type="SAM" id="Phobius"/>
    </source>
</evidence>
<proteinExistence type="predicted"/>
<accession>A0A840VNB9</accession>
<dbReference type="AlphaFoldDB" id="A0A840VNB9"/>
<evidence type="ECO:0000313" key="3">
    <source>
        <dbReference type="Proteomes" id="UP000553706"/>
    </source>
</evidence>
<keyword evidence="1" id="KW-1133">Transmembrane helix</keyword>
<feature type="transmembrane region" description="Helical" evidence="1">
    <location>
        <begin position="20"/>
        <end position="41"/>
    </location>
</feature>
<feature type="transmembrane region" description="Helical" evidence="1">
    <location>
        <begin position="47"/>
        <end position="72"/>
    </location>
</feature>
<organism evidence="2 3">
    <name type="scientific">Acidocella aromatica</name>
    <dbReference type="NCBI Taxonomy" id="1303579"/>
    <lineage>
        <taxon>Bacteria</taxon>
        <taxon>Pseudomonadati</taxon>
        <taxon>Pseudomonadota</taxon>
        <taxon>Alphaproteobacteria</taxon>
        <taxon>Acetobacterales</taxon>
        <taxon>Acidocellaceae</taxon>
        <taxon>Acidocella</taxon>
    </lineage>
</organism>
<dbReference type="RefSeq" id="WP_183265949.1">
    <property type="nucleotide sequence ID" value="NZ_JACHFJ010000003.1"/>
</dbReference>
<evidence type="ECO:0000313" key="2">
    <source>
        <dbReference type="EMBL" id="MBB5372940.1"/>
    </source>
</evidence>
<name>A0A840VNB9_9PROT</name>
<sequence length="127" mass="14244">MNLRDKLSWLNDQIAIRANAIFATMGFFWFCLVLTLLPLKWPATMPFVQYASSGVLQLVALPLLGVGTILAARSSDQLAKEQHDAVMETVNDVRQMLTELHQLHLELNIRVNEVLETPPLEEPPPAP</sequence>
<reference evidence="2 3" key="1">
    <citation type="submission" date="2020-08" db="EMBL/GenBank/DDBJ databases">
        <title>Genomic Encyclopedia of Type Strains, Phase IV (KMG-IV): sequencing the most valuable type-strain genomes for metagenomic binning, comparative biology and taxonomic classification.</title>
        <authorList>
            <person name="Goeker M."/>
        </authorList>
    </citation>
    <scope>NUCLEOTIDE SEQUENCE [LARGE SCALE GENOMIC DNA]</scope>
    <source>
        <strain evidence="2 3">DSM 27026</strain>
    </source>
</reference>
<gene>
    <name evidence="2" type="ORF">HNP71_001191</name>
</gene>
<keyword evidence="1" id="KW-0472">Membrane</keyword>